<feature type="domain" description="Glycosyl transferase family 1" evidence="1">
    <location>
        <begin position="227"/>
        <end position="360"/>
    </location>
</feature>
<dbReference type="Gene3D" id="3.40.50.2000">
    <property type="entry name" value="Glycogen Phosphorylase B"/>
    <property type="match status" value="2"/>
</dbReference>
<dbReference type="GO" id="GO:0016757">
    <property type="term" value="F:glycosyltransferase activity"/>
    <property type="evidence" value="ECO:0007669"/>
    <property type="project" value="InterPro"/>
</dbReference>
<dbReference type="Pfam" id="PF00534">
    <property type="entry name" value="Glycos_transf_1"/>
    <property type="match status" value="1"/>
</dbReference>
<accession>A0A1M4ZEF0</accession>
<evidence type="ECO:0000259" key="1">
    <source>
        <dbReference type="Pfam" id="PF00534"/>
    </source>
</evidence>
<evidence type="ECO:0000313" key="4">
    <source>
        <dbReference type="Proteomes" id="UP000184485"/>
    </source>
</evidence>
<evidence type="ECO:0000259" key="2">
    <source>
        <dbReference type="Pfam" id="PF13579"/>
    </source>
</evidence>
<keyword evidence="4" id="KW-1185">Reference proteome</keyword>
<evidence type="ECO:0000313" key="3">
    <source>
        <dbReference type="EMBL" id="SHF16162.1"/>
    </source>
</evidence>
<dbReference type="CDD" id="cd03801">
    <property type="entry name" value="GT4_PimA-like"/>
    <property type="match status" value="1"/>
</dbReference>
<dbReference type="Proteomes" id="UP000184485">
    <property type="component" value="Unassembled WGS sequence"/>
</dbReference>
<organism evidence="3 4">
    <name type="scientific">Kaistia soli DSM 19436</name>
    <dbReference type="NCBI Taxonomy" id="1122133"/>
    <lineage>
        <taxon>Bacteria</taxon>
        <taxon>Pseudomonadati</taxon>
        <taxon>Pseudomonadota</taxon>
        <taxon>Alphaproteobacteria</taxon>
        <taxon>Hyphomicrobiales</taxon>
        <taxon>Kaistiaceae</taxon>
        <taxon>Kaistia</taxon>
    </lineage>
</organism>
<dbReference type="PANTHER" id="PTHR12526">
    <property type="entry name" value="GLYCOSYLTRANSFERASE"/>
    <property type="match status" value="1"/>
</dbReference>
<dbReference type="InterPro" id="IPR028098">
    <property type="entry name" value="Glyco_trans_4-like_N"/>
</dbReference>
<dbReference type="Pfam" id="PF13579">
    <property type="entry name" value="Glyco_trans_4_4"/>
    <property type="match status" value="1"/>
</dbReference>
<dbReference type="SUPFAM" id="SSF53756">
    <property type="entry name" value="UDP-Glycosyltransferase/glycogen phosphorylase"/>
    <property type="match status" value="1"/>
</dbReference>
<gene>
    <name evidence="3" type="ORF">SAMN02745157_1789</name>
</gene>
<protein>
    <submittedName>
        <fullName evidence="3">Glycosyltransferase involved in cell wall bisynthesis</fullName>
    </submittedName>
</protein>
<dbReference type="AlphaFoldDB" id="A0A1M4ZEF0"/>
<dbReference type="PANTHER" id="PTHR12526:SF635">
    <property type="entry name" value="GLYCOSYL TRANSFERASE GROUP 1"/>
    <property type="match status" value="1"/>
</dbReference>
<proteinExistence type="predicted"/>
<dbReference type="RefSeq" id="WP_073052297.1">
    <property type="nucleotide sequence ID" value="NZ_FQUP01000001.1"/>
</dbReference>
<dbReference type="STRING" id="1122133.SAMN02745157_1789"/>
<dbReference type="InterPro" id="IPR001296">
    <property type="entry name" value="Glyco_trans_1"/>
</dbReference>
<keyword evidence="3" id="KW-0808">Transferase</keyword>
<dbReference type="EMBL" id="FQUP01000001">
    <property type="protein sequence ID" value="SHF16162.1"/>
    <property type="molecule type" value="Genomic_DNA"/>
</dbReference>
<feature type="domain" description="Glycosyltransferase subfamily 4-like N-terminal" evidence="2">
    <location>
        <begin position="23"/>
        <end position="194"/>
    </location>
</feature>
<name>A0A1M4ZEF0_9HYPH</name>
<reference evidence="3 4" key="1">
    <citation type="submission" date="2016-11" db="EMBL/GenBank/DDBJ databases">
        <authorList>
            <person name="Jaros S."/>
            <person name="Januszkiewicz K."/>
            <person name="Wedrychowicz H."/>
        </authorList>
    </citation>
    <scope>NUCLEOTIDE SEQUENCE [LARGE SCALE GENOMIC DNA]</scope>
    <source>
        <strain evidence="3 4">DSM 19436</strain>
    </source>
</reference>
<sequence>MRILASAYACEPGAGSELGKGWNLAAEMARQGHDVTVLTCGSHHREAIERYRETHDWPDRLDFVWHDIPGWPGPGYVNAKGIRQHYYVWQMKARRVVAELHAQNRYDVIHHLTWTVLRWPSFLGGLGPRFVFGPVGGGQSSPWRLRNGFPDRGWKFEAKRDVLNMVSRFDPMVLRCLGQADVILVTDEATRRIVPPWWRDKAFVVTDIYAPSPAGDAQRQAGANRGLAILFAGRLEYWKGAQLALGALAQLKDRVPGLSFTIAGSGPEEGYLRAIAADLGMQDIVRFVGSVPHAEMNKLYAAHDVFVFPSLHDSAGQAIGEAMAHGLPVACLDLGGPGVVVDATCGVVIPTKGRSRAAVETALAHALAEIGSDTGRLASLQSGARARAGRLSYEQRVQDLVRSYY</sequence>